<evidence type="ECO:0000256" key="10">
    <source>
        <dbReference type="ARBA" id="ARBA00023157"/>
    </source>
</evidence>
<evidence type="ECO:0000256" key="13">
    <source>
        <dbReference type="ARBA" id="ARBA00069886"/>
    </source>
</evidence>
<evidence type="ECO:0000256" key="8">
    <source>
        <dbReference type="ARBA" id="ARBA00022859"/>
    </source>
</evidence>
<keyword evidence="7" id="KW-0106">Calcium</keyword>
<evidence type="ECO:0000256" key="4">
    <source>
        <dbReference type="ARBA" id="ARBA00022588"/>
    </source>
</evidence>
<evidence type="ECO:0000256" key="15">
    <source>
        <dbReference type="SAM" id="SignalP"/>
    </source>
</evidence>
<dbReference type="GO" id="GO:0007155">
    <property type="term" value="P:cell adhesion"/>
    <property type="evidence" value="ECO:0007669"/>
    <property type="project" value="UniProtKB-KW"/>
</dbReference>
<evidence type="ECO:0000259" key="16">
    <source>
        <dbReference type="PROSITE" id="PS51020"/>
    </source>
</evidence>
<dbReference type="InterPro" id="IPR000884">
    <property type="entry name" value="TSP1_rpt"/>
</dbReference>
<dbReference type="InterPro" id="IPR038678">
    <property type="entry name" value="Spondin_N_sf"/>
</dbReference>
<sequence length="337" mass="37406">MMAILLPVCRLALLALISGVCFMARLVAPMPLPTDTPTCTAAQSAQYSLTFTGKWTQAAFPKQYPIFRPPAQWSPLIGVSHSVDYHMWRRGDFASNGVREFTEKAEAWTLMKEVDTAGERIQSALGIFSAPAVRGGTGQASAEFEVFARNSYLSLMVRIVPSPDWFVGVDSLDLCEGDQWRENVSMELYPYDAGTDSGFTFSSPNYETVPQDKVTQITSSFPSHPANSFFYPRLKHLPPIAKVTLTKVKKTNQIISLLVEPTQSNQLPTDNEIEEKHIRTPLDCEVSPWSPWGLCKGKCGDSGVKHRTRYVLLHSANHGTACPLLEEEKKCTPDNCL</sequence>
<keyword evidence="4" id="KW-0399">Innate immunity</keyword>
<comment type="caution">
    <text evidence="17">The sequence shown here is derived from an EMBL/GenBank/DDBJ whole genome shotgun (WGS) entry which is preliminary data.</text>
</comment>
<feature type="domain" description="Spondin" evidence="16">
    <location>
        <begin position="35"/>
        <end position="225"/>
    </location>
</feature>
<keyword evidence="2" id="KW-0964">Secreted</keyword>
<dbReference type="EMBL" id="JANIIK010000116">
    <property type="protein sequence ID" value="KAJ3587689.1"/>
    <property type="molecule type" value="Genomic_DNA"/>
</dbReference>
<dbReference type="GO" id="GO:0045087">
    <property type="term" value="P:innate immune response"/>
    <property type="evidence" value="ECO:0007669"/>
    <property type="project" value="UniProtKB-KW"/>
</dbReference>
<accession>A0A9Q0DEX5</accession>
<evidence type="ECO:0000313" key="17">
    <source>
        <dbReference type="EMBL" id="KAJ3587689.1"/>
    </source>
</evidence>
<evidence type="ECO:0000256" key="1">
    <source>
        <dbReference type="ARBA" id="ARBA00004498"/>
    </source>
</evidence>
<dbReference type="FunFam" id="2.60.40.2130:FF:000003">
    <property type="entry name" value="Spondin 2"/>
    <property type="match status" value="1"/>
</dbReference>
<dbReference type="PANTHER" id="PTHR11311">
    <property type="entry name" value="SPONDIN"/>
    <property type="match status" value="1"/>
</dbReference>
<dbReference type="Proteomes" id="UP001148018">
    <property type="component" value="Unassembled WGS sequence"/>
</dbReference>
<dbReference type="PANTHER" id="PTHR11311:SF32">
    <property type="entry name" value="SPON2B PROTEIN"/>
    <property type="match status" value="1"/>
</dbReference>
<keyword evidence="3" id="KW-0272">Extracellular matrix</keyword>
<proteinExistence type="predicted"/>
<evidence type="ECO:0000256" key="7">
    <source>
        <dbReference type="ARBA" id="ARBA00022837"/>
    </source>
</evidence>
<keyword evidence="5" id="KW-0479">Metal-binding</keyword>
<reference evidence="17" key="1">
    <citation type="submission" date="2022-07" db="EMBL/GenBank/DDBJ databases">
        <title>Chromosome-level genome of Muraenolepis orangiensis.</title>
        <authorList>
            <person name="Kim J."/>
        </authorList>
    </citation>
    <scope>NUCLEOTIDE SEQUENCE</scope>
    <source>
        <strain evidence="17">KU_S4_2022</strain>
        <tissue evidence="17">Muscle</tissue>
    </source>
</reference>
<evidence type="ECO:0000256" key="14">
    <source>
        <dbReference type="ARBA" id="ARBA00074997"/>
    </source>
</evidence>
<keyword evidence="10" id="KW-1015">Disulfide bond</keyword>
<dbReference type="InterPro" id="IPR051418">
    <property type="entry name" value="Spondin/Thrombospondin_T1"/>
</dbReference>
<evidence type="ECO:0000256" key="5">
    <source>
        <dbReference type="ARBA" id="ARBA00022723"/>
    </source>
</evidence>
<keyword evidence="9" id="KW-0130">Cell adhesion</keyword>
<dbReference type="Pfam" id="PF19028">
    <property type="entry name" value="TSP1_spondin"/>
    <property type="match status" value="1"/>
</dbReference>
<dbReference type="SMART" id="SM00209">
    <property type="entry name" value="TSP1"/>
    <property type="match status" value="1"/>
</dbReference>
<dbReference type="Gene3D" id="2.20.100.10">
    <property type="entry name" value="Thrombospondin type-1 (TSP1) repeat"/>
    <property type="match status" value="1"/>
</dbReference>
<protein>
    <recommendedName>
        <fullName evidence="13">Spondin-2</fullName>
    </recommendedName>
    <alternativeName>
        <fullName evidence="14">Mindin</fullName>
    </alternativeName>
</protein>
<dbReference type="SUPFAM" id="SSF82895">
    <property type="entry name" value="TSP-1 type 1 repeat"/>
    <property type="match status" value="1"/>
</dbReference>
<evidence type="ECO:0000256" key="6">
    <source>
        <dbReference type="ARBA" id="ARBA00022729"/>
    </source>
</evidence>
<evidence type="ECO:0000256" key="3">
    <source>
        <dbReference type="ARBA" id="ARBA00022530"/>
    </source>
</evidence>
<dbReference type="FunFam" id="2.20.100.10:FF:000037">
    <property type="entry name" value="Spondin 2"/>
    <property type="match status" value="1"/>
</dbReference>
<evidence type="ECO:0000256" key="9">
    <source>
        <dbReference type="ARBA" id="ARBA00022889"/>
    </source>
</evidence>
<dbReference type="AlphaFoldDB" id="A0A9Q0DEX5"/>
<keyword evidence="6 15" id="KW-0732">Signal</keyword>
<keyword evidence="18" id="KW-1185">Reference proteome</keyword>
<dbReference type="InterPro" id="IPR009465">
    <property type="entry name" value="Spondin_N"/>
</dbReference>
<feature type="signal peptide" evidence="15">
    <location>
        <begin position="1"/>
        <end position="19"/>
    </location>
</feature>
<dbReference type="Gene3D" id="2.60.40.2130">
    <property type="entry name" value="F-spondin domain"/>
    <property type="match status" value="1"/>
</dbReference>
<comment type="subunit">
    <text evidence="12">Monomer. Interacts with integrin.</text>
</comment>
<gene>
    <name evidence="17" type="ORF">NHX12_011286</name>
</gene>
<dbReference type="OrthoDB" id="6090599at2759"/>
<feature type="chain" id="PRO_5040327209" description="Spondin-2" evidence="15">
    <location>
        <begin position="20"/>
        <end position="337"/>
    </location>
</feature>
<dbReference type="PROSITE" id="PS50092">
    <property type="entry name" value="TSP1"/>
    <property type="match status" value="1"/>
</dbReference>
<keyword evidence="11" id="KW-0325">Glycoprotein</keyword>
<name>A0A9Q0DEX5_9TELE</name>
<evidence type="ECO:0000256" key="11">
    <source>
        <dbReference type="ARBA" id="ARBA00023180"/>
    </source>
</evidence>
<keyword evidence="8" id="KW-0391">Immunity</keyword>
<dbReference type="InterPro" id="IPR044004">
    <property type="entry name" value="TSP1_spondin_dom"/>
</dbReference>
<comment type="subcellular location">
    <subcellularLocation>
        <location evidence="1">Secreted</location>
        <location evidence="1">Extracellular space</location>
        <location evidence="1">Extracellular matrix</location>
    </subcellularLocation>
</comment>
<dbReference type="PROSITE" id="PS51020">
    <property type="entry name" value="SPONDIN"/>
    <property type="match status" value="1"/>
</dbReference>
<dbReference type="Pfam" id="PF06468">
    <property type="entry name" value="Spond_N"/>
    <property type="match status" value="1"/>
</dbReference>
<organism evidence="17 18">
    <name type="scientific">Muraenolepis orangiensis</name>
    <name type="common">Patagonian moray cod</name>
    <dbReference type="NCBI Taxonomy" id="630683"/>
    <lineage>
        <taxon>Eukaryota</taxon>
        <taxon>Metazoa</taxon>
        <taxon>Chordata</taxon>
        <taxon>Craniata</taxon>
        <taxon>Vertebrata</taxon>
        <taxon>Euteleostomi</taxon>
        <taxon>Actinopterygii</taxon>
        <taxon>Neopterygii</taxon>
        <taxon>Teleostei</taxon>
        <taxon>Neoteleostei</taxon>
        <taxon>Acanthomorphata</taxon>
        <taxon>Zeiogadaria</taxon>
        <taxon>Gadariae</taxon>
        <taxon>Gadiformes</taxon>
        <taxon>Muraenolepidoidei</taxon>
        <taxon>Muraenolepididae</taxon>
        <taxon>Muraenolepis</taxon>
    </lineage>
</organism>
<dbReference type="NCBIfam" id="NF038123">
    <property type="entry name" value="NF038123_dom"/>
    <property type="match status" value="1"/>
</dbReference>
<evidence type="ECO:0000256" key="2">
    <source>
        <dbReference type="ARBA" id="ARBA00022525"/>
    </source>
</evidence>
<dbReference type="InterPro" id="IPR036383">
    <property type="entry name" value="TSP1_rpt_sf"/>
</dbReference>
<evidence type="ECO:0000256" key="12">
    <source>
        <dbReference type="ARBA" id="ARBA00062529"/>
    </source>
</evidence>
<dbReference type="GO" id="GO:0046872">
    <property type="term" value="F:metal ion binding"/>
    <property type="evidence" value="ECO:0007669"/>
    <property type="project" value="UniProtKB-KW"/>
</dbReference>
<evidence type="ECO:0000313" key="18">
    <source>
        <dbReference type="Proteomes" id="UP001148018"/>
    </source>
</evidence>